<comment type="similarity">
    <text evidence="1">Belongs to the FPG family.</text>
</comment>
<accession>A0A918XIE4</accession>
<keyword evidence="8" id="KW-0238">DNA-binding</keyword>
<evidence type="ECO:0000256" key="3">
    <source>
        <dbReference type="ARBA" id="ARBA00022723"/>
    </source>
</evidence>
<dbReference type="InterPro" id="IPR035937">
    <property type="entry name" value="FPG_N"/>
</dbReference>
<evidence type="ECO:0000256" key="10">
    <source>
        <dbReference type="ARBA" id="ARBA00023239"/>
    </source>
</evidence>
<evidence type="ECO:0000259" key="14">
    <source>
        <dbReference type="PROSITE" id="PS51066"/>
    </source>
</evidence>
<dbReference type="Pfam" id="PF01149">
    <property type="entry name" value="Fapy_DNA_glyco"/>
    <property type="match status" value="1"/>
</dbReference>
<dbReference type="SMART" id="SM01232">
    <property type="entry name" value="H2TH"/>
    <property type="match status" value="1"/>
</dbReference>
<dbReference type="PANTHER" id="PTHR42697:SF1">
    <property type="entry name" value="ENDONUCLEASE 8"/>
    <property type="match status" value="1"/>
</dbReference>
<evidence type="ECO:0000256" key="4">
    <source>
        <dbReference type="ARBA" id="ARBA00022763"/>
    </source>
</evidence>
<dbReference type="SUPFAM" id="SSF57716">
    <property type="entry name" value="Glucocorticoid receptor-like (DNA-binding domain)"/>
    <property type="match status" value="1"/>
</dbReference>
<evidence type="ECO:0000256" key="9">
    <source>
        <dbReference type="ARBA" id="ARBA00023204"/>
    </source>
</evidence>
<keyword evidence="17" id="KW-1185">Reference proteome</keyword>
<name>A0A918XIE4_9GAMM</name>
<evidence type="ECO:0000256" key="8">
    <source>
        <dbReference type="ARBA" id="ARBA00023125"/>
    </source>
</evidence>
<dbReference type="GO" id="GO:0000703">
    <property type="term" value="F:oxidized pyrimidine nucleobase lesion DNA N-glycosylase activity"/>
    <property type="evidence" value="ECO:0007669"/>
    <property type="project" value="TreeGrafter"/>
</dbReference>
<organism evidence="16 17">
    <name type="scientific">Parahalioglobus pacificus</name>
    <dbReference type="NCBI Taxonomy" id="930806"/>
    <lineage>
        <taxon>Bacteria</taxon>
        <taxon>Pseudomonadati</taxon>
        <taxon>Pseudomonadota</taxon>
        <taxon>Gammaproteobacteria</taxon>
        <taxon>Cellvibrionales</taxon>
        <taxon>Halieaceae</taxon>
        <taxon>Parahalioglobus</taxon>
    </lineage>
</organism>
<dbReference type="GO" id="GO:0008270">
    <property type="term" value="F:zinc ion binding"/>
    <property type="evidence" value="ECO:0007669"/>
    <property type="project" value="UniProtKB-KW"/>
</dbReference>
<evidence type="ECO:0000259" key="15">
    <source>
        <dbReference type="PROSITE" id="PS51068"/>
    </source>
</evidence>
<evidence type="ECO:0000313" key="16">
    <source>
        <dbReference type="EMBL" id="GHD32237.1"/>
    </source>
</evidence>
<dbReference type="Proteomes" id="UP000644693">
    <property type="component" value="Unassembled WGS sequence"/>
</dbReference>
<dbReference type="SUPFAM" id="SSF46946">
    <property type="entry name" value="S13-like H2TH domain"/>
    <property type="match status" value="1"/>
</dbReference>
<keyword evidence="11" id="KW-0511">Multifunctional enzyme</keyword>
<keyword evidence="7" id="KW-0862">Zinc</keyword>
<keyword evidence="4" id="KW-0227">DNA damage</keyword>
<dbReference type="Gene3D" id="3.20.190.10">
    <property type="entry name" value="MutM-like, N-terminal"/>
    <property type="match status" value="1"/>
</dbReference>
<evidence type="ECO:0000256" key="13">
    <source>
        <dbReference type="PROSITE-ProRule" id="PRU00391"/>
    </source>
</evidence>
<dbReference type="GO" id="GO:0003684">
    <property type="term" value="F:damaged DNA binding"/>
    <property type="evidence" value="ECO:0007669"/>
    <property type="project" value="InterPro"/>
</dbReference>
<dbReference type="NCBIfam" id="NF007763">
    <property type="entry name" value="PRK10445.1"/>
    <property type="match status" value="1"/>
</dbReference>
<evidence type="ECO:0000256" key="7">
    <source>
        <dbReference type="ARBA" id="ARBA00022833"/>
    </source>
</evidence>
<dbReference type="InterPro" id="IPR010979">
    <property type="entry name" value="Ribosomal_uS13-like_H2TH"/>
</dbReference>
<evidence type="ECO:0000313" key="17">
    <source>
        <dbReference type="Proteomes" id="UP000644693"/>
    </source>
</evidence>
<evidence type="ECO:0000256" key="5">
    <source>
        <dbReference type="ARBA" id="ARBA00022771"/>
    </source>
</evidence>
<dbReference type="InterPro" id="IPR015886">
    <property type="entry name" value="H2TH_FPG"/>
</dbReference>
<dbReference type="GO" id="GO:0140078">
    <property type="term" value="F:class I DNA-(apurinic or apyrimidinic site) endonuclease activity"/>
    <property type="evidence" value="ECO:0007669"/>
    <property type="project" value="UniProtKB-EC"/>
</dbReference>
<keyword evidence="10" id="KW-0456">Lyase</keyword>
<sequence>MPEGPEIRRAADQIADVLVGQTIDTVRFGLPRLRHQARKLKGHSVIDVETRGKALLTHFDHGLSIYSHNQLYGVWRTVKGHKLPKTNRSLRLLLQTSTHSAILYSASDISVWPTEELAQHPFLQKIGPDIMDTSLEWRDIERRLMEPRFASKALSTLFLDQAFLAGNGNYLRSEILFDARLHPALKPAQLSRGERGRLARSTLAIARRSYDTAGITLAPSLSNSLKRQGQSRSWRRFYVFGRDEYPCYACGTLIQREEVGSRRLYLCRNCQPQRD</sequence>
<dbReference type="PANTHER" id="PTHR42697">
    <property type="entry name" value="ENDONUCLEASE 8"/>
    <property type="match status" value="1"/>
</dbReference>
<dbReference type="GO" id="GO:0006284">
    <property type="term" value="P:base-excision repair"/>
    <property type="evidence" value="ECO:0007669"/>
    <property type="project" value="InterPro"/>
</dbReference>
<evidence type="ECO:0000256" key="2">
    <source>
        <dbReference type="ARBA" id="ARBA00012720"/>
    </source>
</evidence>
<feature type="domain" description="Formamidopyrimidine-DNA glycosylase catalytic" evidence="15">
    <location>
        <begin position="2"/>
        <end position="92"/>
    </location>
</feature>
<keyword evidence="6" id="KW-0378">Hydrolase</keyword>
<dbReference type="EMBL" id="BMYM01000001">
    <property type="protein sequence ID" value="GHD32237.1"/>
    <property type="molecule type" value="Genomic_DNA"/>
</dbReference>
<protein>
    <recommendedName>
        <fullName evidence="2">DNA-(apurinic or apyrimidinic site) lyase</fullName>
        <ecNumber evidence="2">4.2.99.18</ecNumber>
    </recommendedName>
</protein>
<evidence type="ECO:0000256" key="6">
    <source>
        <dbReference type="ARBA" id="ARBA00022801"/>
    </source>
</evidence>
<dbReference type="AlphaFoldDB" id="A0A918XIE4"/>
<dbReference type="SUPFAM" id="SSF81624">
    <property type="entry name" value="N-terminal domain of MutM-like DNA repair proteins"/>
    <property type="match status" value="1"/>
</dbReference>
<dbReference type="EC" id="4.2.99.18" evidence="2"/>
<keyword evidence="9" id="KW-0234">DNA repair</keyword>
<dbReference type="InterPro" id="IPR000214">
    <property type="entry name" value="Znf_DNA_glyclase/AP_lyase"/>
</dbReference>
<dbReference type="PROSITE" id="PS51068">
    <property type="entry name" value="FPG_CAT"/>
    <property type="match status" value="1"/>
</dbReference>
<dbReference type="PROSITE" id="PS51066">
    <property type="entry name" value="ZF_FPG_2"/>
    <property type="match status" value="1"/>
</dbReference>
<dbReference type="InterPro" id="IPR012319">
    <property type="entry name" value="FPG_cat"/>
</dbReference>
<keyword evidence="3" id="KW-0479">Metal-binding</keyword>
<keyword evidence="5 13" id="KW-0863">Zinc-finger</keyword>
<gene>
    <name evidence="16" type="primary">nei</name>
    <name evidence="16" type="ORF">GCM10007053_16130</name>
</gene>
<keyword evidence="16" id="KW-0540">Nuclease</keyword>
<dbReference type="Gene3D" id="1.10.8.50">
    <property type="match status" value="1"/>
</dbReference>
<evidence type="ECO:0000256" key="1">
    <source>
        <dbReference type="ARBA" id="ARBA00009409"/>
    </source>
</evidence>
<comment type="caution">
    <text evidence="16">The sequence shown here is derived from an EMBL/GenBank/DDBJ whole genome shotgun (WGS) entry which is preliminary data.</text>
</comment>
<feature type="domain" description="FPG-type" evidence="14">
    <location>
        <begin position="238"/>
        <end position="272"/>
    </location>
</feature>
<dbReference type="SMART" id="SM00898">
    <property type="entry name" value="Fapy_DNA_glyco"/>
    <property type="match status" value="1"/>
</dbReference>
<evidence type="ECO:0000256" key="12">
    <source>
        <dbReference type="ARBA" id="ARBA00023295"/>
    </source>
</evidence>
<keyword evidence="12" id="KW-0326">Glycosidase</keyword>
<keyword evidence="16" id="KW-0255">Endonuclease</keyword>
<dbReference type="Pfam" id="PF06831">
    <property type="entry name" value="H2TH"/>
    <property type="match status" value="1"/>
</dbReference>
<reference evidence="16" key="2">
    <citation type="submission" date="2020-09" db="EMBL/GenBank/DDBJ databases">
        <authorList>
            <person name="Sun Q."/>
            <person name="Kim S."/>
        </authorList>
    </citation>
    <scope>NUCLEOTIDE SEQUENCE</scope>
    <source>
        <strain evidence="16">KCTC 23430</strain>
    </source>
</reference>
<dbReference type="RefSeq" id="WP_189476971.1">
    <property type="nucleotide sequence ID" value="NZ_BMYM01000001.1"/>
</dbReference>
<evidence type="ECO:0000256" key="11">
    <source>
        <dbReference type="ARBA" id="ARBA00023268"/>
    </source>
</evidence>
<reference evidence="16" key="1">
    <citation type="journal article" date="2014" name="Int. J. Syst. Evol. Microbiol.">
        <title>Complete genome sequence of Corynebacterium casei LMG S-19264T (=DSM 44701T), isolated from a smear-ripened cheese.</title>
        <authorList>
            <consortium name="US DOE Joint Genome Institute (JGI-PGF)"/>
            <person name="Walter F."/>
            <person name="Albersmeier A."/>
            <person name="Kalinowski J."/>
            <person name="Ruckert C."/>
        </authorList>
    </citation>
    <scope>NUCLEOTIDE SEQUENCE</scope>
    <source>
        <strain evidence="16">KCTC 23430</strain>
    </source>
</reference>
<proteinExistence type="inferred from homology"/>